<organism evidence="2 3">
    <name type="scientific">Pristionchus fissidentatus</name>
    <dbReference type="NCBI Taxonomy" id="1538716"/>
    <lineage>
        <taxon>Eukaryota</taxon>
        <taxon>Metazoa</taxon>
        <taxon>Ecdysozoa</taxon>
        <taxon>Nematoda</taxon>
        <taxon>Chromadorea</taxon>
        <taxon>Rhabditida</taxon>
        <taxon>Rhabditina</taxon>
        <taxon>Diplogasteromorpha</taxon>
        <taxon>Diplogasteroidea</taxon>
        <taxon>Neodiplogasteridae</taxon>
        <taxon>Pristionchus</taxon>
    </lineage>
</organism>
<dbReference type="Proteomes" id="UP001432322">
    <property type="component" value="Unassembled WGS sequence"/>
</dbReference>
<comment type="caution">
    <text evidence="2">The sequence shown here is derived from an EMBL/GenBank/DDBJ whole genome shotgun (WGS) entry which is preliminary data.</text>
</comment>
<feature type="compositionally biased region" description="Basic and acidic residues" evidence="1">
    <location>
        <begin position="116"/>
        <end position="128"/>
    </location>
</feature>
<proteinExistence type="predicted"/>
<evidence type="ECO:0000313" key="3">
    <source>
        <dbReference type="Proteomes" id="UP001432322"/>
    </source>
</evidence>
<protein>
    <submittedName>
        <fullName evidence="2">Uncharacterized protein</fullName>
    </submittedName>
</protein>
<sequence>TKHHGQDYNEDRARLFDDIYREQIATVPHSASHVRVEDEVEESAEESVPESIPHGEALAVRQFGSVSVHHLRLSIQRLHRAHTENRLKVDGSGSADSSHLLARDALYFLQHECHSEAGERRDAEHHQGESPFVDERDDYGRDEHRETTET</sequence>
<gene>
    <name evidence="2" type="ORF">PFISCL1PPCAC_4734</name>
</gene>
<dbReference type="AlphaFoldDB" id="A0AAV5V573"/>
<feature type="non-terminal residue" evidence="2">
    <location>
        <position position="150"/>
    </location>
</feature>
<feature type="non-terminal residue" evidence="2">
    <location>
        <position position="1"/>
    </location>
</feature>
<dbReference type="EMBL" id="BTSY01000002">
    <property type="protein sequence ID" value="GMT13437.1"/>
    <property type="molecule type" value="Genomic_DNA"/>
</dbReference>
<feature type="region of interest" description="Disordered" evidence="1">
    <location>
        <begin position="116"/>
        <end position="150"/>
    </location>
</feature>
<name>A0AAV5V573_9BILA</name>
<evidence type="ECO:0000313" key="2">
    <source>
        <dbReference type="EMBL" id="GMT13437.1"/>
    </source>
</evidence>
<feature type="compositionally biased region" description="Basic and acidic residues" evidence="1">
    <location>
        <begin position="138"/>
        <end position="150"/>
    </location>
</feature>
<reference evidence="2" key="1">
    <citation type="submission" date="2023-10" db="EMBL/GenBank/DDBJ databases">
        <title>Genome assembly of Pristionchus species.</title>
        <authorList>
            <person name="Yoshida K."/>
            <person name="Sommer R.J."/>
        </authorList>
    </citation>
    <scope>NUCLEOTIDE SEQUENCE</scope>
    <source>
        <strain evidence="2">RS5133</strain>
    </source>
</reference>
<accession>A0AAV5V573</accession>
<evidence type="ECO:0000256" key="1">
    <source>
        <dbReference type="SAM" id="MobiDB-lite"/>
    </source>
</evidence>
<keyword evidence="3" id="KW-1185">Reference proteome</keyword>